<sequence>MLSSEPSRIPNGETSTILNEGLCSRCKELATYAELDRIGNGESFNHGEAWQICESATGNSPCPICVFIKSQAPLVIRPGGTRFGVDAVSQVILKREEAPRLGRFEGLSRGLKVVAKTRVGPKIATTSLGDSIFLIATEDDPAASMTTRRPLLAEVASEKAFTLARSWLEMCEEKHPECRSKNFTPELPAYVVDVVPDSATVTARLYKTAVGEKAKYLSLSYCWGDEGQLTTTKENREAHMKSLPVDRLGLTIQDAITTTRRLGFRYLWVDALCIAQDDEAQKASEINTMASIYKHSTAVISAAVASAASEGFLHSRTVPHDDVKFKVRMPNGDIGNLGLVAERQPHSRQPLDSRAWALQEHILCPRKFVFASVELLVECVATTGHRSPLRPSLYSYSEPDLHNRVPSISTWDWKTFDCIRWWGTLLAMYTSRRLTDPEDRLNAFQGISGEIEKQSGKKVRYGIPDFGCEVLDWEAIEPSPSRSPRAPSWSWGCLDTRIWGPRYEDKKDGRAADIRFVDEDPRKVVVTAFVLDGATWDGVHPSVEGSPQAKTDLKDHTKGRYTCWPDLEIGLPDPPKRNYLRLTGAGNLVPRRVAQLYVEHERVLILEGVGHGTYRRTGIYWGGGFVGKWPEERQEVTLV</sequence>
<dbReference type="InterPro" id="IPR010730">
    <property type="entry name" value="HET"/>
</dbReference>
<dbReference type="PANTHER" id="PTHR33112:SF16">
    <property type="entry name" value="HETEROKARYON INCOMPATIBILITY DOMAIN-CONTAINING PROTEIN"/>
    <property type="match status" value="1"/>
</dbReference>
<reference evidence="2" key="1">
    <citation type="journal article" date="2023" name="Mol. Phylogenet. Evol.">
        <title>Genome-scale phylogeny and comparative genomics of the fungal order Sordariales.</title>
        <authorList>
            <person name="Hensen N."/>
            <person name="Bonometti L."/>
            <person name="Westerberg I."/>
            <person name="Brannstrom I.O."/>
            <person name="Guillou S."/>
            <person name="Cros-Aarteil S."/>
            <person name="Calhoun S."/>
            <person name="Haridas S."/>
            <person name="Kuo A."/>
            <person name="Mondo S."/>
            <person name="Pangilinan J."/>
            <person name="Riley R."/>
            <person name="LaButti K."/>
            <person name="Andreopoulos B."/>
            <person name="Lipzen A."/>
            <person name="Chen C."/>
            <person name="Yan M."/>
            <person name="Daum C."/>
            <person name="Ng V."/>
            <person name="Clum A."/>
            <person name="Steindorff A."/>
            <person name="Ohm R.A."/>
            <person name="Martin F."/>
            <person name="Silar P."/>
            <person name="Natvig D.O."/>
            <person name="Lalanne C."/>
            <person name="Gautier V."/>
            <person name="Ament-Velasquez S.L."/>
            <person name="Kruys A."/>
            <person name="Hutchinson M.I."/>
            <person name="Powell A.J."/>
            <person name="Barry K."/>
            <person name="Miller A.N."/>
            <person name="Grigoriev I.V."/>
            <person name="Debuchy R."/>
            <person name="Gladieux P."/>
            <person name="Hiltunen Thoren M."/>
            <person name="Johannesson H."/>
        </authorList>
    </citation>
    <scope>NUCLEOTIDE SEQUENCE</scope>
    <source>
        <strain evidence="2">PSN243</strain>
    </source>
</reference>
<dbReference type="EMBL" id="MU865950">
    <property type="protein sequence ID" value="KAK4447339.1"/>
    <property type="molecule type" value="Genomic_DNA"/>
</dbReference>
<proteinExistence type="predicted"/>
<feature type="domain" description="Heterokaryon incompatibility" evidence="1">
    <location>
        <begin position="216"/>
        <end position="360"/>
    </location>
</feature>
<evidence type="ECO:0000313" key="2">
    <source>
        <dbReference type="EMBL" id="KAK4447339.1"/>
    </source>
</evidence>
<accession>A0AAV9GH52</accession>
<name>A0AAV9GH52_9PEZI</name>
<gene>
    <name evidence="2" type="ORF">QBC34DRAFT_409884</name>
</gene>
<comment type="caution">
    <text evidence="2">The sequence shown here is derived from an EMBL/GenBank/DDBJ whole genome shotgun (WGS) entry which is preliminary data.</text>
</comment>
<dbReference type="Pfam" id="PF06985">
    <property type="entry name" value="HET"/>
    <property type="match status" value="1"/>
</dbReference>
<evidence type="ECO:0000313" key="3">
    <source>
        <dbReference type="Proteomes" id="UP001321760"/>
    </source>
</evidence>
<reference evidence="2" key="2">
    <citation type="submission" date="2023-05" db="EMBL/GenBank/DDBJ databases">
        <authorList>
            <consortium name="Lawrence Berkeley National Laboratory"/>
            <person name="Steindorff A."/>
            <person name="Hensen N."/>
            <person name="Bonometti L."/>
            <person name="Westerberg I."/>
            <person name="Brannstrom I.O."/>
            <person name="Guillou S."/>
            <person name="Cros-Aarteil S."/>
            <person name="Calhoun S."/>
            <person name="Haridas S."/>
            <person name="Kuo A."/>
            <person name="Mondo S."/>
            <person name="Pangilinan J."/>
            <person name="Riley R."/>
            <person name="Labutti K."/>
            <person name="Andreopoulos B."/>
            <person name="Lipzen A."/>
            <person name="Chen C."/>
            <person name="Yanf M."/>
            <person name="Daum C."/>
            <person name="Ng V."/>
            <person name="Clum A."/>
            <person name="Ohm R."/>
            <person name="Martin F."/>
            <person name="Silar P."/>
            <person name="Natvig D."/>
            <person name="Lalanne C."/>
            <person name="Gautier V."/>
            <person name="Ament-Velasquez S.L."/>
            <person name="Kruys A."/>
            <person name="Hutchinson M.I."/>
            <person name="Powell A.J."/>
            <person name="Barry K."/>
            <person name="Miller A.N."/>
            <person name="Grigoriev I.V."/>
            <person name="Debuchy R."/>
            <person name="Gladieux P."/>
            <person name="Thoren M.H."/>
            <person name="Johannesson H."/>
        </authorList>
    </citation>
    <scope>NUCLEOTIDE SEQUENCE</scope>
    <source>
        <strain evidence="2">PSN243</strain>
    </source>
</reference>
<dbReference type="Proteomes" id="UP001321760">
    <property type="component" value="Unassembled WGS sequence"/>
</dbReference>
<dbReference type="AlphaFoldDB" id="A0AAV9GH52"/>
<keyword evidence="3" id="KW-1185">Reference proteome</keyword>
<organism evidence="2 3">
    <name type="scientific">Podospora aff. communis PSN243</name>
    <dbReference type="NCBI Taxonomy" id="3040156"/>
    <lineage>
        <taxon>Eukaryota</taxon>
        <taxon>Fungi</taxon>
        <taxon>Dikarya</taxon>
        <taxon>Ascomycota</taxon>
        <taxon>Pezizomycotina</taxon>
        <taxon>Sordariomycetes</taxon>
        <taxon>Sordariomycetidae</taxon>
        <taxon>Sordariales</taxon>
        <taxon>Podosporaceae</taxon>
        <taxon>Podospora</taxon>
    </lineage>
</organism>
<protein>
    <submittedName>
        <fullName evidence="2">HET-domain-containing protein</fullName>
    </submittedName>
</protein>
<dbReference type="PANTHER" id="PTHR33112">
    <property type="entry name" value="DOMAIN PROTEIN, PUTATIVE-RELATED"/>
    <property type="match status" value="1"/>
</dbReference>
<evidence type="ECO:0000259" key="1">
    <source>
        <dbReference type="Pfam" id="PF06985"/>
    </source>
</evidence>